<dbReference type="InterPro" id="IPR006456">
    <property type="entry name" value="ZF_HD_homeobox_Cys/His_dimer"/>
</dbReference>
<dbReference type="EMBL" id="PSQE01000002">
    <property type="protein sequence ID" value="RHN74957.1"/>
    <property type="molecule type" value="Genomic_DNA"/>
</dbReference>
<reference evidence="13" key="1">
    <citation type="journal article" date="2018" name="Nat. Plants">
        <title>Whole-genome landscape of Medicago truncatula symbiotic genes.</title>
        <authorList>
            <person name="Pecrix Y."/>
            <person name="Staton S.E."/>
            <person name="Sallet E."/>
            <person name="Lelandais-Briere C."/>
            <person name="Moreau S."/>
            <person name="Carrere S."/>
            <person name="Blein T."/>
            <person name="Jardinaud M.F."/>
            <person name="Latrasse D."/>
            <person name="Zouine M."/>
            <person name="Zahm M."/>
            <person name="Kreplak J."/>
            <person name="Mayjonade B."/>
            <person name="Satge C."/>
            <person name="Perez M."/>
            <person name="Cauet S."/>
            <person name="Marande W."/>
            <person name="Chantry-Darmon C."/>
            <person name="Lopez-Roques C."/>
            <person name="Bouchez O."/>
            <person name="Berard A."/>
            <person name="Debelle F."/>
            <person name="Munos S."/>
            <person name="Bendahmane A."/>
            <person name="Berges H."/>
            <person name="Niebel A."/>
            <person name="Buitink J."/>
            <person name="Frugier F."/>
            <person name="Benhamed M."/>
            <person name="Crespi M."/>
            <person name="Gouzy J."/>
            <person name="Gamas P."/>
        </authorList>
    </citation>
    <scope>NUCLEOTIDE SEQUENCE [LARGE SCALE GENOMIC DNA]</scope>
    <source>
        <strain evidence="13">cv. Jemalong A17</strain>
    </source>
</reference>
<evidence type="ECO:0000313" key="12">
    <source>
        <dbReference type="EMBL" id="RHN74957.1"/>
    </source>
</evidence>
<sequence length="268" mass="30264">MFTSIPLFVIFSSLCLFSTVMENKENEEEVVMANITEPTSYVETTTTSNDHVEETLMNSQSNSFERNFKECRKNHASSIGGYALDGCGEFLPAGIEGTIEFFTCAACNCHRNFHRRENGVVNEENISLPFNNPRFPQPTPFSTVFQTPTGYHHVTGTSRGTTTSLPSSVVHDEAHFPRGYLGEGAVEPIYHGDTYSGGEGSSKSKKRFRSKFTHDQKERMLGFAMKSGWKIHKQDENVVEEFCNEIGVKCKTFRVWMYNNKHTLGNKH</sequence>
<gene>
    <name evidence="12" type="ORF">MtrunA17_Chr2g0315941</name>
</gene>
<proteinExistence type="predicted"/>
<evidence type="ECO:0000256" key="6">
    <source>
        <dbReference type="ARBA" id="ARBA00023125"/>
    </source>
</evidence>
<comment type="subcellular location">
    <subcellularLocation>
        <location evidence="1">Nucleus</location>
    </subcellularLocation>
</comment>
<evidence type="ECO:0000256" key="3">
    <source>
        <dbReference type="ARBA" id="ARBA00022771"/>
    </source>
</evidence>
<feature type="domain" description="ZF-HD dimerization-type" evidence="11">
    <location>
        <begin position="68"/>
        <end position="117"/>
    </location>
</feature>
<evidence type="ECO:0000256" key="5">
    <source>
        <dbReference type="ARBA" id="ARBA00023015"/>
    </source>
</evidence>
<name>A0A396JIQ8_MEDTR</name>
<dbReference type="GO" id="GO:0003677">
    <property type="term" value="F:DNA binding"/>
    <property type="evidence" value="ECO:0007669"/>
    <property type="project" value="UniProtKB-KW"/>
</dbReference>
<evidence type="ECO:0000256" key="1">
    <source>
        <dbReference type="ARBA" id="ARBA00004123"/>
    </source>
</evidence>
<dbReference type="NCBIfam" id="TIGR01566">
    <property type="entry name" value="ZF_HD_prot_N"/>
    <property type="match status" value="1"/>
</dbReference>
<dbReference type="PANTHER" id="PTHR31948">
    <property type="entry name" value="ZINC-FINGER HOMEODOMAIN PROTEIN 2"/>
    <property type="match status" value="1"/>
</dbReference>
<dbReference type="InterPro" id="IPR006455">
    <property type="entry name" value="Homeodomain_ZF_HD"/>
</dbReference>
<accession>A0A396JIQ8</accession>
<evidence type="ECO:0000256" key="7">
    <source>
        <dbReference type="ARBA" id="ARBA00023155"/>
    </source>
</evidence>
<keyword evidence="10" id="KW-0732">Signal</keyword>
<dbReference type="GO" id="GO:0005634">
    <property type="term" value="C:nucleus"/>
    <property type="evidence" value="ECO:0007669"/>
    <property type="project" value="UniProtKB-SubCell"/>
</dbReference>
<dbReference type="NCBIfam" id="TIGR01565">
    <property type="entry name" value="homeo_ZF_HD"/>
    <property type="match status" value="1"/>
</dbReference>
<dbReference type="InterPro" id="IPR009057">
    <property type="entry name" value="Homeodomain-like_sf"/>
</dbReference>
<dbReference type="Gene3D" id="1.10.10.60">
    <property type="entry name" value="Homeodomain-like"/>
    <property type="match status" value="1"/>
</dbReference>
<comment type="caution">
    <text evidence="12">The sequence shown here is derived from an EMBL/GenBank/DDBJ whole genome shotgun (WGS) entry which is preliminary data.</text>
</comment>
<evidence type="ECO:0000256" key="10">
    <source>
        <dbReference type="SAM" id="SignalP"/>
    </source>
</evidence>
<keyword evidence="2" id="KW-0479">Metal-binding</keyword>
<evidence type="ECO:0000259" key="11">
    <source>
        <dbReference type="PROSITE" id="PS51523"/>
    </source>
</evidence>
<keyword evidence="7" id="KW-0371">Homeobox</keyword>
<dbReference type="Gramene" id="rna11098">
    <property type="protein sequence ID" value="RHN74957.1"/>
    <property type="gene ID" value="gene11098"/>
</dbReference>
<dbReference type="Proteomes" id="UP000265566">
    <property type="component" value="Chromosome 2"/>
</dbReference>
<dbReference type="Pfam" id="PF04770">
    <property type="entry name" value="ZF-HD_dimer"/>
    <property type="match status" value="1"/>
</dbReference>
<keyword evidence="8" id="KW-0804">Transcription</keyword>
<keyword evidence="3" id="KW-0863">Zinc-finger</keyword>
<protein>
    <submittedName>
        <fullName evidence="12">Putative transcription factor ZF-HD family</fullName>
    </submittedName>
</protein>
<evidence type="ECO:0000256" key="4">
    <source>
        <dbReference type="ARBA" id="ARBA00022833"/>
    </source>
</evidence>
<keyword evidence="9" id="KW-0539">Nucleus</keyword>
<keyword evidence="4" id="KW-0862">Zinc</keyword>
<evidence type="ECO:0000313" key="13">
    <source>
        <dbReference type="Proteomes" id="UP000265566"/>
    </source>
</evidence>
<keyword evidence="6" id="KW-0238">DNA-binding</keyword>
<dbReference type="AlphaFoldDB" id="A0A396JIQ8"/>
<dbReference type="PROSITE" id="PS51523">
    <property type="entry name" value="ZF_HD_DIMER"/>
    <property type="match status" value="1"/>
</dbReference>
<dbReference type="SUPFAM" id="SSF46689">
    <property type="entry name" value="Homeodomain-like"/>
    <property type="match status" value="1"/>
</dbReference>
<dbReference type="OrthoDB" id="1398390at2759"/>
<keyword evidence="5" id="KW-0805">Transcription regulation</keyword>
<feature type="chain" id="PRO_5017239798" evidence="10">
    <location>
        <begin position="23"/>
        <end position="268"/>
    </location>
</feature>
<evidence type="ECO:0000256" key="9">
    <source>
        <dbReference type="ARBA" id="ARBA00023242"/>
    </source>
</evidence>
<evidence type="ECO:0000256" key="8">
    <source>
        <dbReference type="ARBA" id="ARBA00023163"/>
    </source>
</evidence>
<evidence type="ECO:0000256" key="2">
    <source>
        <dbReference type="ARBA" id="ARBA00022723"/>
    </source>
</evidence>
<organism evidence="12 13">
    <name type="scientific">Medicago truncatula</name>
    <name type="common">Barrel medic</name>
    <name type="synonym">Medicago tribuloides</name>
    <dbReference type="NCBI Taxonomy" id="3880"/>
    <lineage>
        <taxon>Eukaryota</taxon>
        <taxon>Viridiplantae</taxon>
        <taxon>Streptophyta</taxon>
        <taxon>Embryophyta</taxon>
        <taxon>Tracheophyta</taxon>
        <taxon>Spermatophyta</taxon>
        <taxon>Magnoliopsida</taxon>
        <taxon>eudicotyledons</taxon>
        <taxon>Gunneridae</taxon>
        <taxon>Pentapetalae</taxon>
        <taxon>rosids</taxon>
        <taxon>fabids</taxon>
        <taxon>Fabales</taxon>
        <taxon>Fabaceae</taxon>
        <taxon>Papilionoideae</taxon>
        <taxon>50 kb inversion clade</taxon>
        <taxon>NPAAA clade</taxon>
        <taxon>Hologalegina</taxon>
        <taxon>IRL clade</taxon>
        <taxon>Trifolieae</taxon>
        <taxon>Medicago</taxon>
    </lineage>
</organism>
<dbReference type="PANTHER" id="PTHR31948:SF171">
    <property type="entry name" value="HOMEOBOX DOMAIN-CONTAINING PROTEIN"/>
    <property type="match status" value="1"/>
</dbReference>
<dbReference type="GO" id="GO:0008270">
    <property type="term" value="F:zinc ion binding"/>
    <property type="evidence" value="ECO:0007669"/>
    <property type="project" value="UniProtKB-KW"/>
</dbReference>
<feature type="signal peptide" evidence="10">
    <location>
        <begin position="1"/>
        <end position="22"/>
    </location>
</feature>